<organism evidence="1 2">
    <name type="scientific">Monoraphidium neglectum</name>
    <dbReference type="NCBI Taxonomy" id="145388"/>
    <lineage>
        <taxon>Eukaryota</taxon>
        <taxon>Viridiplantae</taxon>
        <taxon>Chlorophyta</taxon>
        <taxon>core chlorophytes</taxon>
        <taxon>Chlorophyceae</taxon>
        <taxon>CS clade</taxon>
        <taxon>Sphaeropleales</taxon>
        <taxon>Selenastraceae</taxon>
        <taxon>Monoraphidium</taxon>
    </lineage>
</organism>
<name>A0A0D2MDL0_9CHLO</name>
<evidence type="ECO:0000313" key="2">
    <source>
        <dbReference type="Proteomes" id="UP000054498"/>
    </source>
</evidence>
<reference evidence="1 2" key="1">
    <citation type="journal article" date="2013" name="BMC Genomics">
        <title>Reconstruction of the lipid metabolism for the microalga Monoraphidium neglectum from its genome sequence reveals characteristics suitable for biofuel production.</title>
        <authorList>
            <person name="Bogen C."/>
            <person name="Al-Dilaimi A."/>
            <person name="Albersmeier A."/>
            <person name="Wichmann J."/>
            <person name="Grundmann M."/>
            <person name="Rupp O."/>
            <person name="Lauersen K.J."/>
            <person name="Blifernez-Klassen O."/>
            <person name="Kalinowski J."/>
            <person name="Goesmann A."/>
            <person name="Mussgnug J.H."/>
            <person name="Kruse O."/>
        </authorList>
    </citation>
    <scope>NUCLEOTIDE SEQUENCE [LARGE SCALE GENOMIC DNA]</scope>
    <source>
        <strain evidence="1 2">SAG 48.87</strain>
    </source>
</reference>
<dbReference type="Proteomes" id="UP000054498">
    <property type="component" value="Unassembled WGS sequence"/>
</dbReference>
<dbReference type="GeneID" id="25742003"/>
<dbReference type="KEGG" id="mng:MNEG_9128"/>
<sequence length="55" mass="5242">MAAAGAGAGVEAAAAAAAAEPVVLNSADRSLDCIVAPGGLFASTLSDEGFGYLWS</sequence>
<feature type="non-terminal residue" evidence="1">
    <location>
        <position position="55"/>
    </location>
</feature>
<dbReference type="AlphaFoldDB" id="A0A0D2MDL0"/>
<proteinExistence type="predicted"/>
<gene>
    <name evidence="1" type="ORF">MNEG_9128</name>
</gene>
<accession>A0A0D2MDL0</accession>
<evidence type="ECO:0000313" key="1">
    <source>
        <dbReference type="EMBL" id="KIY98836.1"/>
    </source>
</evidence>
<dbReference type="RefSeq" id="XP_013897856.1">
    <property type="nucleotide sequence ID" value="XM_014042402.1"/>
</dbReference>
<protein>
    <submittedName>
        <fullName evidence="1">Uncharacterized protein</fullName>
    </submittedName>
</protein>
<keyword evidence="2" id="KW-1185">Reference proteome</keyword>
<dbReference type="EMBL" id="KK102047">
    <property type="protein sequence ID" value="KIY98836.1"/>
    <property type="molecule type" value="Genomic_DNA"/>
</dbReference>